<proteinExistence type="predicted"/>
<keyword evidence="2" id="KW-1185">Reference proteome</keyword>
<dbReference type="AlphaFoldDB" id="A0A314ZR20"/>
<organism evidence="1 2">
    <name type="scientific">Prunus yedoensis var. nudiflora</name>
    <dbReference type="NCBI Taxonomy" id="2094558"/>
    <lineage>
        <taxon>Eukaryota</taxon>
        <taxon>Viridiplantae</taxon>
        <taxon>Streptophyta</taxon>
        <taxon>Embryophyta</taxon>
        <taxon>Tracheophyta</taxon>
        <taxon>Spermatophyta</taxon>
        <taxon>Magnoliopsida</taxon>
        <taxon>eudicotyledons</taxon>
        <taxon>Gunneridae</taxon>
        <taxon>Pentapetalae</taxon>
        <taxon>rosids</taxon>
        <taxon>fabids</taxon>
        <taxon>Rosales</taxon>
        <taxon>Rosaceae</taxon>
        <taxon>Amygdaloideae</taxon>
        <taxon>Amygdaleae</taxon>
        <taxon>Prunus</taxon>
    </lineage>
</organism>
<protein>
    <submittedName>
        <fullName evidence="1">Uncharacterized protein</fullName>
    </submittedName>
</protein>
<reference evidence="1 2" key="1">
    <citation type="submission" date="2018-02" db="EMBL/GenBank/DDBJ databases">
        <title>Draft genome of wild Prunus yedoensis var. nudiflora.</title>
        <authorList>
            <person name="Baek S."/>
            <person name="Kim J.-H."/>
            <person name="Choi K."/>
            <person name="Kim G.-B."/>
            <person name="Cho A."/>
            <person name="Jang H."/>
            <person name="Shin C.-H."/>
            <person name="Yu H.-J."/>
            <person name="Mun J.-H."/>
        </authorList>
    </citation>
    <scope>NUCLEOTIDE SEQUENCE [LARGE SCALE GENOMIC DNA]</scope>
    <source>
        <strain evidence="2">cv. Jeju island</strain>
        <tissue evidence="1">Leaf</tissue>
    </source>
</reference>
<gene>
    <name evidence="1" type="ORF">Pyn_38240</name>
</gene>
<dbReference type="Proteomes" id="UP000250321">
    <property type="component" value="Unassembled WGS sequence"/>
</dbReference>
<name>A0A314ZR20_PRUYE</name>
<dbReference type="EMBL" id="PJQY01000006">
    <property type="protein sequence ID" value="PQQ21689.1"/>
    <property type="molecule type" value="Genomic_DNA"/>
</dbReference>
<accession>A0A314ZR20</accession>
<sequence length="142" mass="15708">MPIVQVLVAQRQQNEIHSSKFAESKIRITYLRLSSKSASRCNDVLYTASLAAPSRLYLLEPEPCILSAKKKSGTPSLAECSCKFVASLRLGACGFPWELRKVPKTNFLDSTSSSALAFPWRRGVSARLTTQRVEPSICNSWA</sequence>
<comment type="caution">
    <text evidence="1">The sequence shown here is derived from an EMBL/GenBank/DDBJ whole genome shotgun (WGS) entry which is preliminary data.</text>
</comment>
<evidence type="ECO:0000313" key="2">
    <source>
        <dbReference type="Proteomes" id="UP000250321"/>
    </source>
</evidence>
<evidence type="ECO:0000313" key="1">
    <source>
        <dbReference type="EMBL" id="PQQ21689.1"/>
    </source>
</evidence>